<evidence type="ECO:0000256" key="2">
    <source>
        <dbReference type="ARBA" id="ARBA00022692"/>
    </source>
</evidence>
<comment type="subcellular location">
    <subcellularLocation>
        <location evidence="1">Membrane</location>
        <topology evidence="1">Single-pass membrane protein</topology>
    </subcellularLocation>
</comment>
<proteinExistence type="predicted"/>
<dbReference type="Pfam" id="PF04357">
    <property type="entry name" value="TamB"/>
    <property type="match status" value="1"/>
</dbReference>
<protein>
    <submittedName>
        <fullName evidence="6">Translocation and assembly module TamB</fullName>
    </submittedName>
</protein>
<evidence type="ECO:0000256" key="1">
    <source>
        <dbReference type="ARBA" id="ARBA00004167"/>
    </source>
</evidence>
<dbReference type="EMBL" id="CCSF01000001">
    <property type="protein sequence ID" value="CDZ93321.1"/>
    <property type="molecule type" value="Genomic_DNA"/>
</dbReference>
<dbReference type="PANTHER" id="PTHR36985">
    <property type="entry name" value="TRANSLOCATION AND ASSEMBLY MODULE SUBUNIT TAMB"/>
    <property type="match status" value="1"/>
</dbReference>
<dbReference type="InterPro" id="IPR007452">
    <property type="entry name" value="TamB_C"/>
</dbReference>
<dbReference type="eggNOG" id="COG2911">
    <property type="taxonomic scope" value="Bacteria"/>
</dbReference>
<evidence type="ECO:0000259" key="5">
    <source>
        <dbReference type="Pfam" id="PF04357"/>
    </source>
</evidence>
<evidence type="ECO:0000313" key="6">
    <source>
        <dbReference type="EMBL" id="CDZ93321.1"/>
    </source>
</evidence>
<dbReference type="RefSeq" id="WP_052114414.1">
    <property type="nucleotide sequence ID" value="NZ_CCSF01000001.1"/>
</dbReference>
<gene>
    <name evidence="6" type="primary">tamB</name>
    <name evidence="6" type="ORF">BN1079_00609</name>
</gene>
<evidence type="ECO:0000313" key="7">
    <source>
        <dbReference type="Proteomes" id="UP000053902"/>
    </source>
</evidence>
<organism evidence="6 7">
    <name type="scientific">Pseudomonas saudiphocaensis</name>
    <dbReference type="NCBI Taxonomy" id="1499686"/>
    <lineage>
        <taxon>Bacteria</taxon>
        <taxon>Pseudomonadati</taxon>
        <taxon>Pseudomonadota</taxon>
        <taxon>Gammaproteobacteria</taxon>
        <taxon>Pseudomonadales</taxon>
        <taxon>Pseudomonadaceae</taxon>
        <taxon>Pseudomonas</taxon>
    </lineage>
</organism>
<dbReference type="GO" id="GO:0005886">
    <property type="term" value="C:plasma membrane"/>
    <property type="evidence" value="ECO:0007669"/>
    <property type="project" value="InterPro"/>
</dbReference>
<reference evidence="6 7" key="1">
    <citation type="submission" date="2014-07" db="EMBL/GenBank/DDBJ databases">
        <authorList>
            <person name="Urmite Genomes Urmite Genomes"/>
        </authorList>
    </citation>
    <scope>NUCLEOTIDE SEQUENCE [LARGE SCALE GENOMIC DNA]</scope>
    <source>
        <strain evidence="6 7">20_BN</strain>
    </source>
</reference>
<dbReference type="OrthoDB" id="5555605at2"/>
<dbReference type="GO" id="GO:0097347">
    <property type="term" value="C:TAM protein secretion complex"/>
    <property type="evidence" value="ECO:0007669"/>
    <property type="project" value="TreeGrafter"/>
</dbReference>
<name>A0A078LTW1_9PSED</name>
<dbReference type="AlphaFoldDB" id="A0A078LTW1"/>
<sequence length="1229" mass="133368">MRRGLRILSWSLGLPLALVLLVVLALGVLLGTSAGGRWVLGQVPGLQVEQFQGRLAGRWEAERLLWEQDGNRVEVSAPRLAWSPSCLLRRTLCIKELQAGKIDLIFPPGDEPAASEPFSLADIQLPLELRIERVEVGQVRLNGLEQLQSLQLRADWRREGLTIRTLGLRREDLALNLAGRLRTDGDWPLELRGDAALQLPEMPAWTLKLAVDGELREHLLLAVQSKGYLNGTLDGRVRPLEPDLPATLRLALKDFKAIPDLPEALLLEHLELGAEGNLKDGYRLAGDGNLKGEGGSVALMLEALLDAEQASVQSLQLDAGDAQLIELQGQLGWSEGVRGEAQLAWRDFPWRRLYPDAEEPPVALRRMDALLQYDDGSYLGHFDAALSGPAGDFSLRSPVSGDLEVVHLPQLELTAGQGQASGNLSVGFADGIDWNTTLALREFDPSYWVAELPGRLGGSLTSRGALRDEALQAQAQLDLNGTLRRQPLQLQLQSSGENAVWDVPQVELRLGDNRIHGNGRWAETLSADLQLNLSRLAQLWPGLQGQLTGSLALSGTPQAPQGTLVLDGSRIAFKDNRLARLDLNAALAEGQRGQLRLSAAGLEAGDTRLGNLQLTGEGTQQAHQANLQLEGGLLDLALAADGGLRGEDWRGRLSRLRLQVEGQDWALREPASLERLANGTFTLGAHCLASGPATLCADSQRLQPDPQLRYRLRDFPLESLAGYLPDNLRWLGEVNADISLDLPAAGPSGNVRLDAGPGTLALREGEDWFEFPYSTLALNSQLSPQRIDSRVQFEGGELGALELRLAIDPSSAAKEIEGDFRLSALDLSVARPFVTMVDRLEGQLNGSGELSGSLQQPWVRGELRLEGGEIAGSELPVSFEQLQLRALIEGESVRLDGQWHSGEEGRGEIAGTLDWHSTPDLDVAVRGSRLPLIVEPYAELEFEPDLRLQLAGDKLAVRGKLNVPRGEIVVRELPPSTVTVSSDAQIIGEEAEATQPPLAVHMDIDVEVGQDRLRFSGFGLTADLAGHLHIGDNLDARGELNLNNGRYRAYGQRLAIRRAQLLFTGVLSQPFLNIEAIRRIEADNVTAGIRVTGSTEQPRIDVFAEPAMSQEQALAYLVLGRPLGADSGDNNMLAQAALGLGLMGSASITGNVAQQLGIQDFQLDTEGSGADTSVVASGRLTDRLTLRYGVGVFEPANTVALRYRLTRRIFLEAASGLASSLDIFYRRNF</sequence>
<keyword evidence="2" id="KW-0812">Transmembrane</keyword>
<keyword evidence="7" id="KW-1185">Reference proteome</keyword>
<evidence type="ECO:0000256" key="4">
    <source>
        <dbReference type="ARBA" id="ARBA00023136"/>
    </source>
</evidence>
<keyword evidence="3" id="KW-1133">Transmembrane helix</keyword>
<dbReference type="Proteomes" id="UP000053902">
    <property type="component" value="Unassembled WGS sequence"/>
</dbReference>
<feature type="domain" description="Translocation and assembly module TamB C-terminal" evidence="5">
    <location>
        <begin position="902"/>
        <end position="1229"/>
    </location>
</feature>
<dbReference type="PANTHER" id="PTHR36985:SF1">
    <property type="entry name" value="TRANSLOCATION AND ASSEMBLY MODULE SUBUNIT TAMB"/>
    <property type="match status" value="1"/>
</dbReference>
<keyword evidence="4" id="KW-0472">Membrane</keyword>
<evidence type="ECO:0000256" key="3">
    <source>
        <dbReference type="ARBA" id="ARBA00022989"/>
    </source>
</evidence>
<dbReference type="HOGENOM" id="CLU_002338_0_0_6"/>
<dbReference type="GO" id="GO:0009306">
    <property type="term" value="P:protein secretion"/>
    <property type="evidence" value="ECO:0007669"/>
    <property type="project" value="InterPro"/>
</dbReference>
<dbReference type="STRING" id="1499686.BN1079_00609"/>
<accession>A0A078LTW1</accession>